<reference evidence="5 6" key="1">
    <citation type="submission" date="2010-05" db="EMBL/GenBank/DDBJ databases">
        <title>The Genome Sequence of Thecamonas trahens ATCC 50062.</title>
        <authorList>
            <consortium name="The Broad Institute Genome Sequencing Platform"/>
            <person name="Russ C."/>
            <person name="Cuomo C."/>
            <person name="Shea T."/>
            <person name="Young S.K."/>
            <person name="Zeng Q."/>
            <person name="Koehrsen M."/>
            <person name="Haas B."/>
            <person name="Borodovsky M."/>
            <person name="Guigo R."/>
            <person name="Alvarado L."/>
            <person name="Berlin A."/>
            <person name="Bochicchio J."/>
            <person name="Borenstein D."/>
            <person name="Chapman S."/>
            <person name="Chen Z."/>
            <person name="Freedman E."/>
            <person name="Gellesch M."/>
            <person name="Goldberg J."/>
            <person name="Griggs A."/>
            <person name="Gujja S."/>
            <person name="Heilman E."/>
            <person name="Heiman D."/>
            <person name="Hepburn T."/>
            <person name="Howarth C."/>
            <person name="Jen D."/>
            <person name="Larson L."/>
            <person name="Mehta T."/>
            <person name="Park D."/>
            <person name="Pearson M."/>
            <person name="Roberts A."/>
            <person name="Saif S."/>
            <person name="Shenoy N."/>
            <person name="Sisk P."/>
            <person name="Stolte C."/>
            <person name="Sykes S."/>
            <person name="Thomson T."/>
            <person name="Walk T."/>
            <person name="White J."/>
            <person name="Yandava C."/>
            <person name="Burger G."/>
            <person name="Gray M.W."/>
            <person name="Holland P.W.H."/>
            <person name="King N."/>
            <person name="Lang F.B.F."/>
            <person name="Roger A.J."/>
            <person name="Ruiz-Trillo I."/>
            <person name="Lander E."/>
            <person name="Nusbaum C."/>
        </authorList>
    </citation>
    <scope>NUCLEOTIDE SEQUENCE [LARGE SCALE GENOMIC DNA]</scope>
    <source>
        <strain evidence="5 6">ATCC 50062</strain>
    </source>
</reference>
<name>A0A0L0D979_THETB</name>
<dbReference type="SMART" id="SM00382">
    <property type="entry name" value="AAA"/>
    <property type="match status" value="1"/>
</dbReference>
<evidence type="ECO:0000313" key="5">
    <source>
        <dbReference type="EMBL" id="KNC48596.1"/>
    </source>
</evidence>
<dbReference type="AlphaFoldDB" id="A0A0L0D979"/>
<dbReference type="EMBL" id="GL349434">
    <property type="protein sequence ID" value="KNC48596.1"/>
    <property type="molecule type" value="Genomic_DNA"/>
</dbReference>
<keyword evidence="2 5" id="KW-0067">ATP-binding</keyword>
<dbReference type="InterPro" id="IPR050052">
    <property type="entry name" value="ATP-dep_Clp_protease_ClpX"/>
</dbReference>
<dbReference type="GO" id="GO:0008233">
    <property type="term" value="F:peptidase activity"/>
    <property type="evidence" value="ECO:0007669"/>
    <property type="project" value="UniProtKB-KW"/>
</dbReference>
<keyword evidence="6" id="KW-1185">Reference proteome</keyword>
<dbReference type="InterPro" id="IPR027417">
    <property type="entry name" value="P-loop_NTPase"/>
</dbReference>
<sequence length="460" mass="48430">MPLVYCVPLESRNGSDAAAVAAAEARLRAEFKALVEHEGGPSASRHTAWNPHELAKAADAPAQPSAAERRSIMQVVPPAELVATLDEYVVGQAHAKRVLSVAIFNHFQRLAMLETRKSGNSDGGVETVVEKSNVLLVGPTGSGKTLLASKLAQLIDVPFVVADATSLTESGYVGDDVESVLTKLLANCNYDVAAAQRGVVYIDEIDKIAVKAQSRSITRDVSGEGVQQALLKMLEGTQVLVPPSGGRKHPNQEMIPLDTTNILFICGGSFQGLSTLVRDRLGEHAAGQSSSIGFGVPASQLAAGSSGRRASADDEAHAALHLLQHTTSQDLAEFGLIPEMLGRLPIIAPLHELSRDDLVAVLTSPRNALTKQYAQLFSTYSKAGVDLVFDDAALDAVADEAIAGRTGARGLRSILERTLLDAMFEVPSTPGVLVARVSRDAVRGDASVALELADDSKAVA</sequence>
<dbReference type="OrthoDB" id="1721884at2759"/>
<dbReference type="NCBIfam" id="NF003745">
    <property type="entry name" value="PRK05342.1"/>
    <property type="match status" value="1"/>
</dbReference>
<dbReference type="PANTHER" id="PTHR48102:SF7">
    <property type="entry name" value="ATP-DEPENDENT CLP PROTEASE ATP-BINDING SUBUNIT CLPX-LIKE, MITOCHONDRIAL"/>
    <property type="match status" value="1"/>
</dbReference>
<dbReference type="InterPro" id="IPR004487">
    <property type="entry name" value="Clp_protease_ATP-bd_su_ClpX"/>
</dbReference>
<dbReference type="GO" id="GO:0140662">
    <property type="term" value="F:ATP-dependent protein folding chaperone"/>
    <property type="evidence" value="ECO:0007669"/>
    <property type="project" value="InterPro"/>
</dbReference>
<protein>
    <submittedName>
        <fullName evidence="5">ATP-dependent Clp protease, ATP-binding subunit ClpX</fullName>
    </submittedName>
</protein>
<dbReference type="GO" id="GO:0005524">
    <property type="term" value="F:ATP binding"/>
    <property type="evidence" value="ECO:0007669"/>
    <property type="project" value="UniProtKB-KW"/>
</dbReference>
<dbReference type="GeneID" id="25560182"/>
<dbReference type="OMA" id="LDTMFDL"/>
<evidence type="ECO:0000259" key="4">
    <source>
        <dbReference type="SMART" id="SM01086"/>
    </source>
</evidence>
<feature type="domain" description="Clp ATPase C-terminal" evidence="4">
    <location>
        <begin position="353"/>
        <end position="450"/>
    </location>
</feature>
<dbReference type="eggNOG" id="KOG0745">
    <property type="taxonomic scope" value="Eukaryota"/>
</dbReference>
<keyword evidence="1" id="KW-0547">Nucleotide-binding</keyword>
<dbReference type="GO" id="GO:0051082">
    <property type="term" value="F:unfolded protein binding"/>
    <property type="evidence" value="ECO:0007669"/>
    <property type="project" value="InterPro"/>
</dbReference>
<proteinExistence type="predicted"/>
<evidence type="ECO:0000256" key="2">
    <source>
        <dbReference type="ARBA" id="ARBA00022840"/>
    </source>
</evidence>
<dbReference type="Pfam" id="PF10431">
    <property type="entry name" value="ClpB_D2-small"/>
    <property type="match status" value="1"/>
</dbReference>
<dbReference type="InterPro" id="IPR003959">
    <property type="entry name" value="ATPase_AAA_core"/>
</dbReference>
<dbReference type="Proteomes" id="UP000054408">
    <property type="component" value="Unassembled WGS sequence"/>
</dbReference>
<dbReference type="PANTHER" id="PTHR48102">
    <property type="entry name" value="ATP-DEPENDENT CLP PROTEASE ATP-BINDING SUBUNIT CLPX-LIKE, MITOCHONDRIAL-RELATED"/>
    <property type="match status" value="1"/>
</dbReference>
<keyword evidence="5" id="KW-0378">Hydrolase</keyword>
<dbReference type="Gene3D" id="1.10.8.60">
    <property type="match status" value="1"/>
</dbReference>
<accession>A0A0L0D979</accession>
<feature type="domain" description="AAA+ ATPase" evidence="3">
    <location>
        <begin position="130"/>
        <end position="408"/>
    </location>
</feature>
<dbReference type="InterPro" id="IPR019489">
    <property type="entry name" value="Clp_ATPase_C"/>
</dbReference>
<dbReference type="NCBIfam" id="TIGR00382">
    <property type="entry name" value="clpX"/>
    <property type="match status" value="1"/>
</dbReference>
<dbReference type="STRING" id="461836.A0A0L0D979"/>
<organism evidence="5 6">
    <name type="scientific">Thecamonas trahens ATCC 50062</name>
    <dbReference type="NCBI Taxonomy" id="461836"/>
    <lineage>
        <taxon>Eukaryota</taxon>
        <taxon>Apusozoa</taxon>
        <taxon>Apusomonadida</taxon>
        <taxon>Apusomonadidae</taxon>
        <taxon>Thecamonas</taxon>
    </lineage>
</organism>
<dbReference type="RefSeq" id="XP_013762652.1">
    <property type="nucleotide sequence ID" value="XM_013907198.1"/>
</dbReference>
<dbReference type="GO" id="GO:0051603">
    <property type="term" value="P:proteolysis involved in protein catabolic process"/>
    <property type="evidence" value="ECO:0007669"/>
    <property type="project" value="TreeGrafter"/>
</dbReference>
<evidence type="ECO:0000256" key="1">
    <source>
        <dbReference type="ARBA" id="ARBA00022741"/>
    </source>
</evidence>
<evidence type="ECO:0000313" key="6">
    <source>
        <dbReference type="Proteomes" id="UP000054408"/>
    </source>
</evidence>
<gene>
    <name evidence="5" type="ORF">AMSG_00373</name>
</gene>
<dbReference type="FunFam" id="1.10.8.60:FF:000002">
    <property type="entry name" value="ATP-dependent Clp protease ATP-binding subunit ClpX"/>
    <property type="match status" value="1"/>
</dbReference>
<evidence type="ECO:0000259" key="3">
    <source>
        <dbReference type="SMART" id="SM00382"/>
    </source>
</evidence>
<dbReference type="Gene3D" id="3.40.50.300">
    <property type="entry name" value="P-loop containing nucleotide triphosphate hydrolases"/>
    <property type="match status" value="1"/>
</dbReference>
<dbReference type="Pfam" id="PF07724">
    <property type="entry name" value="AAA_2"/>
    <property type="match status" value="1"/>
</dbReference>
<dbReference type="CDD" id="cd19497">
    <property type="entry name" value="RecA-like_ClpX"/>
    <property type="match status" value="1"/>
</dbReference>
<dbReference type="SUPFAM" id="SSF52540">
    <property type="entry name" value="P-loop containing nucleoside triphosphate hydrolases"/>
    <property type="match status" value="1"/>
</dbReference>
<dbReference type="InterPro" id="IPR003593">
    <property type="entry name" value="AAA+_ATPase"/>
</dbReference>
<keyword evidence="5" id="KW-0645">Protease</keyword>
<dbReference type="GO" id="GO:0016887">
    <property type="term" value="F:ATP hydrolysis activity"/>
    <property type="evidence" value="ECO:0007669"/>
    <property type="project" value="InterPro"/>
</dbReference>
<dbReference type="SMART" id="SM01086">
    <property type="entry name" value="ClpB_D2-small"/>
    <property type="match status" value="1"/>
</dbReference>